<dbReference type="Gene3D" id="3.30.300.90">
    <property type="entry name" value="BolA-like"/>
    <property type="match status" value="1"/>
</dbReference>
<dbReference type="Proteomes" id="UP001215503">
    <property type="component" value="Unassembled WGS sequence"/>
</dbReference>
<sequence length="90" mass="10104">MSMSQNLERKLREAFAPQELTIQDDSARHEGHAGARPGGETHYRVRIVSDRFVGLSRVERQRAVYAVLGAEFEAGLHALQMQTLTPEEAK</sequence>
<dbReference type="Pfam" id="PF01722">
    <property type="entry name" value="BolA"/>
    <property type="match status" value="1"/>
</dbReference>
<proteinExistence type="inferred from homology"/>
<accession>A0ABT5YM88</accession>
<evidence type="ECO:0000313" key="3">
    <source>
        <dbReference type="EMBL" id="MDF2095875.1"/>
    </source>
</evidence>
<dbReference type="PANTHER" id="PTHR46230">
    <property type="match status" value="1"/>
</dbReference>
<comment type="similarity">
    <text evidence="1">Belongs to the BolA/IbaG family.</text>
</comment>
<dbReference type="PIRSF" id="PIRSF003113">
    <property type="entry name" value="BolA"/>
    <property type="match status" value="1"/>
</dbReference>
<evidence type="ECO:0000256" key="1">
    <source>
        <dbReference type="RuleBase" id="RU003860"/>
    </source>
</evidence>
<reference evidence="3 4" key="1">
    <citation type="submission" date="2023-03" db="EMBL/GenBank/DDBJ databases">
        <title>Fodinicurvata sp. CAU 1616 isolated from sea sendiment.</title>
        <authorList>
            <person name="Kim W."/>
        </authorList>
    </citation>
    <scope>NUCLEOTIDE SEQUENCE [LARGE SCALE GENOMIC DNA]</scope>
    <source>
        <strain evidence="3 4">CAU 1616</strain>
    </source>
</reference>
<dbReference type="RefSeq" id="WP_275821741.1">
    <property type="nucleotide sequence ID" value="NZ_JARHUD010000004.1"/>
</dbReference>
<keyword evidence="4" id="KW-1185">Reference proteome</keyword>
<name>A0ABT5YM88_9PROT</name>
<evidence type="ECO:0000256" key="2">
    <source>
        <dbReference type="SAM" id="MobiDB-lite"/>
    </source>
</evidence>
<gene>
    <name evidence="3" type="ORF">P2G67_07795</name>
</gene>
<organism evidence="3 4">
    <name type="scientific">Aquibaculum arenosum</name>
    <dbReference type="NCBI Taxonomy" id="3032591"/>
    <lineage>
        <taxon>Bacteria</taxon>
        <taxon>Pseudomonadati</taxon>
        <taxon>Pseudomonadota</taxon>
        <taxon>Alphaproteobacteria</taxon>
        <taxon>Rhodospirillales</taxon>
        <taxon>Rhodovibrionaceae</taxon>
        <taxon>Aquibaculum</taxon>
    </lineage>
</organism>
<evidence type="ECO:0000313" key="4">
    <source>
        <dbReference type="Proteomes" id="UP001215503"/>
    </source>
</evidence>
<feature type="region of interest" description="Disordered" evidence="2">
    <location>
        <begin position="1"/>
        <end position="41"/>
    </location>
</feature>
<comment type="caution">
    <text evidence="3">The sequence shown here is derived from an EMBL/GenBank/DDBJ whole genome shotgun (WGS) entry which is preliminary data.</text>
</comment>
<protein>
    <submittedName>
        <fullName evidence="3">BolA family transcriptional regulator</fullName>
    </submittedName>
</protein>
<dbReference type="InterPro" id="IPR036065">
    <property type="entry name" value="BolA-like_sf"/>
</dbReference>
<dbReference type="InterPro" id="IPR002634">
    <property type="entry name" value="BolA"/>
</dbReference>
<dbReference type="PANTHER" id="PTHR46230:SF7">
    <property type="entry name" value="BOLA-LIKE PROTEIN 1"/>
    <property type="match status" value="1"/>
</dbReference>
<feature type="compositionally biased region" description="Basic and acidic residues" evidence="2">
    <location>
        <begin position="25"/>
        <end position="41"/>
    </location>
</feature>
<dbReference type="SUPFAM" id="SSF82657">
    <property type="entry name" value="BolA-like"/>
    <property type="match status" value="1"/>
</dbReference>
<dbReference type="EMBL" id="JARHUD010000004">
    <property type="protein sequence ID" value="MDF2095875.1"/>
    <property type="molecule type" value="Genomic_DNA"/>
</dbReference>